<accession>G5A2G2</accession>
<sequence length="88" mass="10429">VINAPTKDEYSFRRRELYFLSPDEAACIDNVWLDIWKRRIVRCWTDRVVQFGMHVTSGVEGYHATMKGLMGSSRGDVLTVHNRMEHWW</sequence>
<dbReference type="InParanoid" id="G5A2G2"/>
<evidence type="ECO:0000313" key="1">
    <source>
        <dbReference type="EMBL" id="EGZ09853.1"/>
    </source>
</evidence>
<feature type="non-terminal residue" evidence="1">
    <location>
        <position position="88"/>
    </location>
</feature>
<reference evidence="1 2" key="1">
    <citation type="journal article" date="2006" name="Science">
        <title>Phytophthora genome sequences uncover evolutionary origins and mechanisms of pathogenesis.</title>
        <authorList>
            <person name="Tyler B.M."/>
            <person name="Tripathy S."/>
            <person name="Zhang X."/>
            <person name="Dehal P."/>
            <person name="Jiang R.H."/>
            <person name="Aerts A."/>
            <person name="Arredondo F.D."/>
            <person name="Baxter L."/>
            <person name="Bensasson D."/>
            <person name="Beynon J.L."/>
            <person name="Chapman J."/>
            <person name="Damasceno C.M."/>
            <person name="Dorrance A.E."/>
            <person name="Dou D."/>
            <person name="Dickerman A.W."/>
            <person name="Dubchak I.L."/>
            <person name="Garbelotto M."/>
            <person name="Gijzen M."/>
            <person name="Gordon S.G."/>
            <person name="Govers F."/>
            <person name="Grunwald N.J."/>
            <person name="Huang W."/>
            <person name="Ivors K.L."/>
            <person name="Jones R.W."/>
            <person name="Kamoun S."/>
            <person name="Krampis K."/>
            <person name="Lamour K.H."/>
            <person name="Lee M.K."/>
            <person name="McDonald W.H."/>
            <person name="Medina M."/>
            <person name="Meijer H.J."/>
            <person name="Nordberg E.K."/>
            <person name="Maclean D.J."/>
            <person name="Ospina-Giraldo M.D."/>
            <person name="Morris P.F."/>
            <person name="Phuntumart V."/>
            <person name="Putnam N.H."/>
            <person name="Rash S."/>
            <person name="Rose J.K."/>
            <person name="Sakihama Y."/>
            <person name="Salamov A.A."/>
            <person name="Savidor A."/>
            <person name="Scheuring C.F."/>
            <person name="Smith B.M."/>
            <person name="Sobral B.W."/>
            <person name="Terry A."/>
            <person name="Torto-Alalibo T.A."/>
            <person name="Win J."/>
            <person name="Xu Z."/>
            <person name="Zhang H."/>
            <person name="Grigoriev I.V."/>
            <person name="Rokhsar D.S."/>
            <person name="Boore J.L."/>
        </authorList>
    </citation>
    <scope>NUCLEOTIDE SEQUENCE [LARGE SCALE GENOMIC DNA]</scope>
    <source>
        <strain evidence="1 2">P6497</strain>
    </source>
</reference>
<gene>
    <name evidence="1" type="ORF">PHYSODRAFT_410137</name>
</gene>
<dbReference type="GeneID" id="20651643"/>
<evidence type="ECO:0000313" key="2">
    <source>
        <dbReference type="Proteomes" id="UP000002640"/>
    </source>
</evidence>
<dbReference type="EMBL" id="JH159159">
    <property type="protein sequence ID" value="EGZ09853.1"/>
    <property type="molecule type" value="Genomic_DNA"/>
</dbReference>
<dbReference type="AlphaFoldDB" id="G5A2G2"/>
<dbReference type="KEGG" id="psoj:PHYSODRAFT_410137"/>
<keyword evidence="2" id="KW-1185">Reference proteome</keyword>
<proteinExistence type="predicted"/>
<name>G5A2G2_PHYSP</name>
<organism evidence="1 2">
    <name type="scientific">Phytophthora sojae (strain P6497)</name>
    <name type="common">Soybean stem and root rot agent</name>
    <name type="synonym">Phytophthora megasperma f. sp. glycines</name>
    <dbReference type="NCBI Taxonomy" id="1094619"/>
    <lineage>
        <taxon>Eukaryota</taxon>
        <taxon>Sar</taxon>
        <taxon>Stramenopiles</taxon>
        <taxon>Oomycota</taxon>
        <taxon>Peronosporomycetes</taxon>
        <taxon>Peronosporales</taxon>
        <taxon>Peronosporaceae</taxon>
        <taxon>Phytophthora</taxon>
    </lineage>
</organism>
<feature type="non-terminal residue" evidence="1">
    <location>
        <position position="1"/>
    </location>
</feature>
<dbReference type="RefSeq" id="XP_009534714.1">
    <property type="nucleotide sequence ID" value="XM_009536419.1"/>
</dbReference>
<protein>
    <submittedName>
        <fullName evidence="1">Uncharacterized protein</fullName>
    </submittedName>
</protein>
<dbReference type="Proteomes" id="UP000002640">
    <property type="component" value="Unassembled WGS sequence"/>
</dbReference>